<dbReference type="Pfam" id="PF17921">
    <property type="entry name" value="Integrase_H2C2"/>
    <property type="match status" value="1"/>
</dbReference>
<accession>A0AA88VS90</accession>
<dbReference type="InterPro" id="IPR041588">
    <property type="entry name" value="Integrase_H2C2"/>
</dbReference>
<evidence type="ECO:0000259" key="1">
    <source>
        <dbReference type="Pfam" id="PF17921"/>
    </source>
</evidence>
<dbReference type="InterPro" id="IPR052160">
    <property type="entry name" value="Gypsy_RT_Integrase-like"/>
</dbReference>
<keyword evidence="3" id="KW-1185">Reference proteome</keyword>
<organism evidence="2 3">
    <name type="scientific">Escallonia herrerae</name>
    <dbReference type="NCBI Taxonomy" id="1293975"/>
    <lineage>
        <taxon>Eukaryota</taxon>
        <taxon>Viridiplantae</taxon>
        <taxon>Streptophyta</taxon>
        <taxon>Embryophyta</taxon>
        <taxon>Tracheophyta</taxon>
        <taxon>Spermatophyta</taxon>
        <taxon>Magnoliopsida</taxon>
        <taxon>eudicotyledons</taxon>
        <taxon>Gunneridae</taxon>
        <taxon>Pentapetalae</taxon>
        <taxon>asterids</taxon>
        <taxon>campanulids</taxon>
        <taxon>Escalloniales</taxon>
        <taxon>Escalloniaceae</taxon>
        <taxon>Escallonia</taxon>
    </lineage>
</organism>
<reference evidence="2" key="1">
    <citation type="submission" date="2022-12" db="EMBL/GenBank/DDBJ databases">
        <title>Draft genome assemblies for two species of Escallonia (Escalloniales).</title>
        <authorList>
            <person name="Chanderbali A."/>
            <person name="Dervinis C."/>
            <person name="Anghel I."/>
            <person name="Soltis D."/>
            <person name="Soltis P."/>
            <person name="Zapata F."/>
        </authorList>
    </citation>
    <scope>NUCLEOTIDE SEQUENCE</scope>
    <source>
        <strain evidence="2">UCBG64.0493</strain>
        <tissue evidence="2">Leaf</tissue>
    </source>
</reference>
<name>A0AA88VS90_9ASTE</name>
<protein>
    <recommendedName>
        <fullName evidence="1">Integrase zinc-binding domain-containing protein</fullName>
    </recommendedName>
</protein>
<evidence type="ECO:0000313" key="3">
    <source>
        <dbReference type="Proteomes" id="UP001188597"/>
    </source>
</evidence>
<dbReference type="PANTHER" id="PTHR47266">
    <property type="entry name" value="ENDONUCLEASE-RELATED"/>
    <property type="match status" value="1"/>
</dbReference>
<proteinExistence type="predicted"/>
<comment type="caution">
    <text evidence="2">The sequence shown here is derived from an EMBL/GenBank/DDBJ whole genome shotgun (WGS) entry which is preliminary data.</text>
</comment>
<evidence type="ECO:0000313" key="2">
    <source>
        <dbReference type="EMBL" id="KAK3014067.1"/>
    </source>
</evidence>
<feature type="domain" description="Integrase zinc-binding" evidence="1">
    <location>
        <begin position="160"/>
        <end position="209"/>
    </location>
</feature>
<dbReference type="AlphaFoldDB" id="A0AA88VS90"/>
<dbReference type="Gene3D" id="1.10.340.70">
    <property type="match status" value="1"/>
</dbReference>
<sequence>MLLGDLAIRHSHVVTPDSPSRPKDKILVNRYPFNYSWGVFKRRLAKKYMECQPLWTLDPLQMSLPAVNIIPSRTVGNSFNKRREVKPSHNIILAQKYKYRASKYHQAKDAEVATARYVTSTRSRSIAEDSEKAKDAILLGACVRGRDWICLRPSKSLYTLEEVHDGICGQHLGGWTLAQKILRQGYYWSAMQKDPIRFTRRYDKCQKSAPVPHTPVAPLTSVVSPIPFAICRMDLLGPFSLASGQR</sequence>
<dbReference type="EMBL" id="JAVXUP010001248">
    <property type="protein sequence ID" value="KAK3014067.1"/>
    <property type="molecule type" value="Genomic_DNA"/>
</dbReference>
<gene>
    <name evidence="2" type="ORF">RJ639_010321</name>
</gene>
<dbReference type="Proteomes" id="UP001188597">
    <property type="component" value="Unassembled WGS sequence"/>
</dbReference>